<accession>A0A2X4USU1</accession>
<dbReference type="RefSeq" id="WP_111739240.1">
    <property type="nucleotide sequence ID" value="NZ_LR698987.1"/>
</dbReference>
<name>A0A2X4USU1_9GAMM</name>
<dbReference type="Proteomes" id="UP000249005">
    <property type="component" value="Chromosome 1"/>
</dbReference>
<dbReference type="Gene3D" id="1.10.520.40">
    <property type="entry name" value="CRISPR-associated protein Cse2"/>
    <property type="match status" value="1"/>
</dbReference>
<dbReference type="AlphaFoldDB" id="A0A2X4USU1"/>
<dbReference type="Pfam" id="PF09485">
    <property type="entry name" value="CRISPR_Cse2"/>
    <property type="match status" value="1"/>
</dbReference>
<proteinExistence type="predicted"/>
<dbReference type="OrthoDB" id="8560528at2"/>
<dbReference type="KEGG" id="lri:NCTC12151_00611"/>
<reference evidence="1 2" key="1">
    <citation type="submission" date="2018-06" db="EMBL/GenBank/DDBJ databases">
        <authorList>
            <consortium name="Pathogen Informatics"/>
            <person name="Doyle S."/>
        </authorList>
    </citation>
    <scope>NUCLEOTIDE SEQUENCE [LARGE SCALE GENOMIC DNA]</scope>
    <source>
        <strain evidence="1 2">NCTC12151</strain>
    </source>
</reference>
<dbReference type="NCBIfam" id="TIGR02548">
    <property type="entry name" value="casB_cse2"/>
    <property type="match status" value="1"/>
</dbReference>
<dbReference type="EMBL" id="LS483470">
    <property type="protein sequence ID" value="SQI36090.1"/>
    <property type="molecule type" value="Genomic_DNA"/>
</dbReference>
<dbReference type="InterPro" id="IPR038287">
    <property type="entry name" value="Cse2_sf"/>
</dbReference>
<evidence type="ECO:0000313" key="2">
    <source>
        <dbReference type="Proteomes" id="UP000249005"/>
    </source>
</evidence>
<dbReference type="InterPro" id="IPR013382">
    <property type="entry name" value="CRISPR-assoc_prot_Cse2"/>
</dbReference>
<keyword evidence="2" id="KW-1185">Reference proteome</keyword>
<gene>
    <name evidence="1" type="ORF">NCTC12151_00611</name>
</gene>
<sequence length="171" mass="19481">MSTITERRTRSGEFISYLFRLCQQDKGAAARLRRAANPATEYQSWEVLGGFGIKLDNDTERRVHALIASALANSRAEKNGSLKLGKAIFDSYPKDNDSKQAKARLLRLLACDSAQEACLILRPLLKLIQSRVSQPLDYELLLNELLWFGDKTKARWAQQFYAREEREESSL</sequence>
<protein>
    <submittedName>
        <fullName evidence="1">CRISPR-associated Cse2 family protein</fullName>
    </submittedName>
</protein>
<organism evidence="1 2">
    <name type="scientific">Leminorella richardii</name>
    <dbReference type="NCBI Taxonomy" id="158841"/>
    <lineage>
        <taxon>Bacteria</taxon>
        <taxon>Pseudomonadati</taxon>
        <taxon>Pseudomonadota</taxon>
        <taxon>Gammaproteobacteria</taxon>
        <taxon>Enterobacterales</taxon>
        <taxon>Budviciaceae</taxon>
        <taxon>Leminorella</taxon>
    </lineage>
</organism>
<dbReference type="CDD" id="cd09731">
    <property type="entry name" value="Cse2_I-E"/>
    <property type="match status" value="1"/>
</dbReference>
<evidence type="ECO:0000313" key="1">
    <source>
        <dbReference type="EMBL" id="SQI36090.1"/>
    </source>
</evidence>